<evidence type="ECO:0000313" key="1">
    <source>
        <dbReference type="EMBL" id="KKN27403.1"/>
    </source>
</evidence>
<gene>
    <name evidence="2" type="ORF">LCGC14_0437720</name>
    <name evidence="1" type="ORF">LCGC14_0864850</name>
</gene>
<dbReference type="AlphaFoldDB" id="A0A0F9SDD9"/>
<name>A0A0F9SDD9_9ZZZZ</name>
<dbReference type="EMBL" id="LAZR01000418">
    <property type="protein sequence ID" value="KKN69826.1"/>
    <property type="molecule type" value="Genomic_DNA"/>
</dbReference>
<feature type="non-terminal residue" evidence="1">
    <location>
        <position position="21"/>
    </location>
</feature>
<evidence type="ECO:0000313" key="2">
    <source>
        <dbReference type="EMBL" id="KKN69826.1"/>
    </source>
</evidence>
<sequence length="21" mass="2342">MSRIQNMGVGAYDVGCRTKRV</sequence>
<reference evidence="1" key="1">
    <citation type="journal article" date="2015" name="Nature">
        <title>Complex archaea that bridge the gap between prokaryotes and eukaryotes.</title>
        <authorList>
            <person name="Spang A."/>
            <person name="Saw J.H."/>
            <person name="Jorgensen S.L."/>
            <person name="Zaremba-Niedzwiedzka K."/>
            <person name="Martijn J."/>
            <person name="Lind A.E."/>
            <person name="van Eijk R."/>
            <person name="Schleper C."/>
            <person name="Guy L."/>
            <person name="Ettema T.J."/>
        </authorList>
    </citation>
    <scope>NUCLEOTIDE SEQUENCE</scope>
</reference>
<proteinExistence type="predicted"/>
<dbReference type="EMBL" id="LAZR01002639">
    <property type="protein sequence ID" value="KKN27403.1"/>
    <property type="molecule type" value="Genomic_DNA"/>
</dbReference>
<accession>A0A0F9SDD9</accession>
<organism evidence="1">
    <name type="scientific">marine sediment metagenome</name>
    <dbReference type="NCBI Taxonomy" id="412755"/>
    <lineage>
        <taxon>unclassified sequences</taxon>
        <taxon>metagenomes</taxon>
        <taxon>ecological metagenomes</taxon>
    </lineage>
</organism>
<protein>
    <submittedName>
        <fullName evidence="1">Uncharacterized protein</fullName>
    </submittedName>
</protein>
<comment type="caution">
    <text evidence="1">The sequence shown here is derived from an EMBL/GenBank/DDBJ whole genome shotgun (WGS) entry which is preliminary data.</text>
</comment>